<organism evidence="3 4">
    <name type="scientific">Agromyces rhizosphaerae</name>
    <dbReference type="NCBI Taxonomy" id="88374"/>
    <lineage>
        <taxon>Bacteria</taxon>
        <taxon>Bacillati</taxon>
        <taxon>Actinomycetota</taxon>
        <taxon>Actinomycetes</taxon>
        <taxon>Micrococcales</taxon>
        <taxon>Microbacteriaceae</taxon>
        <taxon>Agromyces</taxon>
    </lineage>
</organism>
<gene>
    <name evidence="3" type="ORF">ARHIZOSPH14_18140</name>
</gene>
<feature type="transmembrane region" description="Helical" evidence="2">
    <location>
        <begin position="29"/>
        <end position="48"/>
    </location>
</feature>
<protein>
    <recommendedName>
        <fullName evidence="5">Potassium transporter Trk</fullName>
    </recommendedName>
</protein>
<dbReference type="EMBL" id="BSDP01000001">
    <property type="protein sequence ID" value="GLI27572.1"/>
    <property type="molecule type" value="Genomic_DNA"/>
</dbReference>
<keyword evidence="2" id="KW-0472">Membrane</keyword>
<dbReference type="RefSeq" id="WP_281884217.1">
    <property type="nucleotide sequence ID" value="NZ_BSDP01000001.1"/>
</dbReference>
<name>A0A9W6FRE1_9MICO</name>
<keyword evidence="4" id="KW-1185">Reference proteome</keyword>
<sequence length="141" mass="15124">MNDTPAPEEHAEVTRDEVTVRRSPRYPRFLVLGGAVGALLALILTFAFPAVEQFDKGQIFGFLLLVLGAMGVALGAVLALVIDRVMAGHVRTVVAEHEQVHPETDTIERYVAETQVEQAQAGEADSSSDAKRSTEPPAVSS</sequence>
<feature type="region of interest" description="Disordered" evidence="1">
    <location>
        <begin position="117"/>
        <end position="141"/>
    </location>
</feature>
<evidence type="ECO:0000313" key="4">
    <source>
        <dbReference type="Proteomes" id="UP001144396"/>
    </source>
</evidence>
<evidence type="ECO:0000256" key="2">
    <source>
        <dbReference type="SAM" id="Phobius"/>
    </source>
</evidence>
<proteinExistence type="predicted"/>
<dbReference type="Proteomes" id="UP001144396">
    <property type="component" value="Unassembled WGS sequence"/>
</dbReference>
<evidence type="ECO:0000313" key="3">
    <source>
        <dbReference type="EMBL" id="GLI27572.1"/>
    </source>
</evidence>
<comment type="caution">
    <text evidence="3">The sequence shown here is derived from an EMBL/GenBank/DDBJ whole genome shotgun (WGS) entry which is preliminary data.</text>
</comment>
<dbReference type="AlphaFoldDB" id="A0A9W6FRE1"/>
<reference evidence="3" key="1">
    <citation type="submission" date="2022-12" db="EMBL/GenBank/DDBJ databases">
        <title>Reference genome sequencing for broad-spectrum identification of bacterial and archaeal isolates by mass spectrometry.</title>
        <authorList>
            <person name="Sekiguchi Y."/>
            <person name="Tourlousse D.M."/>
        </authorList>
    </citation>
    <scope>NUCLEOTIDE SEQUENCE</scope>
    <source>
        <strain evidence="3">14</strain>
    </source>
</reference>
<keyword evidence="2" id="KW-1133">Transmembrane helix</keyword>
<feature type="transmembrane region" description="Helical" evidence="2">
    <location>
        <begin position="60"/>
        <end position="82"/>
    </location>
</feature>
<accession>A0A9W6FRE1</accession>
<evidence type="ECO:0000256" key="1">
    <source>
        <dbReference type="SAM" id="MobiDB-lite"/>
    </source>
</evidence>
<keyword evidence="2" id="KW-0812">Transmembrane</keyword>
<evidence type="ECO:0008006" key="5">
    <source>
        <dbReference type="Google" id="ProtNLM"/>
    </source>
</evidence>